<dbReference type="EnsemblPlants" id="ONIVA10G14270.1">
    <property type="protein sequence ID" value="ONIVA10G14270.1"/>
    <property type="gene ID" value="ONIVA10G14270"/>
</dbReference>
<evidence type="ECO:0000256" key="1">
    <source>
        <dbReference type="SAM" id="MobiDB-lite"/>
    </source>
</evidence>
<protein>
    <submittedName>
        <fullName evidence="2">Uncharacterized protein</fullName>
    </submittedName>
</protein>
<dbReference type="AlphaFoldDB" id="A0A0E0ITW4"/>
<evidence type="ECO:0000313" key="3">
    <source>
        <dbReference type="Proteomes" id="UP000006591"/>
    </source>
</evidence>
<dbReference type="Gramene" id="ONIVA10G14270.1">
    <property type="protein sequence ID" value="ONIVA10G14270.1"/>
    <property type="gene ID" value="ONIVA10G14270"/>
</dbReference>
<sequence>MATICENIPNPQPNAAGAKRNRGLGTQDRCPERWRTLEKRNRNGPAHWPCGTAVVCGTNRAKFGPAYWTCGTDTVPHIQPAGRATVPRHPSPPPKVP</sequence>
<accession>A0A0E0ITW4</accession>
<dbReference type="HOGENOM" id="CLU_181058_0_0_1"/>
<dbReference type="Proteomes" id="UP000006591">
    <property type="component" value="Chromosome 10"/>
</dbReference>
<reference evidence="2" key="2">
    <citation type="submission" date="2018-04" db="EMBL/GenBank/DDBJ databases">
        <title>OnivRS2 (Oryza nivara Reference Sequence Version 2).</title>
        <authorList>
            <person name="Zhang J."/>
            <person name="Kudrna D."/>
            <person name="Lee S."/>
            <person name="Talag J."/>
            <person name="Rajasekar S."/>
            <person name="Welchert J."/>
            <person name="Hsing Y.-I."/>
            <person name="Wing R.A."/>
        </authorList>
    </citation>
    <scope>NUCLEOTIDE SEQUENCE [LARGE SCALE GENOMIC DNA]</scope>
</reference>
<feature type="region of interest" description="Disordered" evidence="1">
    <location>
        <begin position="78"/>
        <end position="97"/>
    </location>
</feature>
<organism evidence="2">
    <name type="scientific">Oryza nivara</name>
    <name type="common">Indian wild rice</name>
    <name type="synonym">Oryza sativa f. spontanea</name>
    <dbReference type="NCBI Taxonomy" id="4536"/>
    <lineage>
        <taxon>Eukaryota</taxon>
        <taxon>Viridiplantae</taxon>
        <taxon>Streptophyta</taxon>
        <taxon>Embryophyta</taxon>
        <taxon>Tracheophyta</taxon>
        <taxon>Spermatophyta</taxon>
        <taxon>Magnoliopsida</taxon>
        <taxon>Liliopsida</taxon>
        <taxon>Poales</taxon>
        <taxon>Poaceae</taxon>
        <taxon>BOP clade</taxon>
        <taxon>Oryzoideae</taxon>
        <taxon>Oryzeae</taxon>
        <taxon>Oryzinae</taxon>
        <taxon>Oryza</taxon>
    </lineage>
</organism>
<proteinExistence type="predicted"/>
<name>A0A0E0ITW4_ORYNI</name>
<reference evidence="2" key="1">
    <citation type="submission" date="2015-04" db="UniProtKB">
        <authorList>
            <consortium name="EnsemblPlants"/>
        </authorList>
    </citation>
    <scope>IDENTIFICATION</scope>
    <source>
        <strain evidence="2">SL10</strain>
    </source>
</reference>
<keyword evidence="3" id="KW-1185">Reference proteome</keyword>
<evidence type="ECO:0000313" key="2">
    <source>
        <dbReference type="EnsemblPlants" id="ONIVA10G14270.1"/>
    </source>
</evidence>
<feature type="region of interest" description="Disordered" evidence="1">
    <location>
        <begin position="1"/>
        <end position="28"/>
    </location>
</feature>